<keyword evidence="2" id="KW-1185">Reference proteome</keyword>
<protein>
    <submittedName>
        <fullName evidence="1">Uncharacterized protein</fullName>
    </submittedName>
</protein>
<reference evidence="1 2" key="1">
    <citation type="journal article" date="2018" name="Sci. Rep.">
        <title>Genomic signatures of local adaptation to the degree of environmental predictability in rotifers.</title>
        <authorList>
            <person name="Franch-Gras L."/>
            <person name="Hahn C."/>
            <person name="Garcia-Roger E.M."/>
            <person name="Carmona M.J."/>
            <person name="Serra M."/>
            <person name="Gomez A."/>
        </authorList>
    </citation>
    <scope>NUCLEOTIDE SEQUENCE [LARGE SCALE GENOMIC DNA]</scope>
    <source>
        <strain evidence="1">HYR1</strain>
    </source>
</reference>
<name>A0A3M7R7W7_BRAPC</name>
<evidence type="ECO:0000313" key="2">
    <source>
        <dbReference type="Proteomes" id="UP000276133"/>
    </source>
</evidence>
<dbReference type="AlphaFoldDB" id="A0A3M7R7W7"/>
<comment type="caution">
    <text evidence="1">The sequence shown here is derived from an EMBL/GenBank/DDBJ whole genome shotgun (WGS) entry which is preliminary data.</text>
</comment>
<accession>A0A3M7R7W7</accession>
<organism evidence="1 2">
    <name type="scientific">Brachionus plicatilis</name>
    <name type="common">Marine rotifer</name>
    <name type="synonym">Brachionus muelleri</name>
    <dbReference type="NCBI Taxonomy" id="10195"/>
    <lineage>
        <taxon>Eukaryota</taxon>
        <taxon>Metazoa</taxon>
        <taxon>Spiralia</taxon>
        <taxon>Gnathifera</taxon>
        <taxon>Rotifera</taxon>
        <taxon>Eurotatoria</taxon>
        <taxon>Monogononta</taxon>
        <taxon>Pseudotrocha</taxon>
        <taxon>Ploima</taxon>
        <taxon>Brachionidae</taxon>
        <taxon>Brachionus</taxon>
    </lineage>
</organism>
<dbReference type="Proteomes" id="UP000276133">
    <property type="component" value="Unassembled WGS sequence"/>
</dbReference>
<evidence type="ECO:0000313" key="1">
    <source>
        <dbReference type="EMBL" id="RNA19713.1"/>
    </source>
</evidence>
<dbReference type="EMBL" id="REGN01003988">
    <property type="protein sequence ID" value="RNA19713.1"/>
    <property type="molecule type" value="Genomic_DNA"/>
</dbReference>
<sequence length="90" mass="10943">MLIKLSSRHLKFIWYILPALKKRCCFKLFLENVHKRENTKVQFNKRIKLFTYSCQSLKQFGITSDVYKKIAQNLVLNQQFVFNQKKIRRC</sequence>
<proteinExistence type="predicted"/>
<gene>
    <name evidence="1" type="ORF">BpHYR1_015216</name>
</gene>